<dbReference type="HOGENOM" id="CLU_159435_2_0_1"/>
<evidence type="ECO:0000313" key="12">
    <source>
        <dbReference type="EMBL" id="KIK41642.1"/>
    </source>
</evidence>
<keyword evidence="7 11" id="KW-0406">Ion transport</keyword>
<organism evidence="12 13">
    <name type="scientific">Suillus luteus UH-Slu-Lm8-n1</name>
    <dbReference type="NCBI Taxonomy" id="930992"/>
    <lineage>
        <taxon>Eukaryota</taxon>
        <taxon>Fungi</taxon>
        <taxon>Dikarya</taxon>
        <taxon>Basidiomycota</taxon>
        <taxon>Agaricomycotina</taxon>
        <taxon>Agaricomycetes</taxon>
        <taxon>Agaricomycetidae</taxon>
        <taxon>Boletales</taxon>
        <taxon>Suillineae</taxon>
        <taxon>Suillaceae</taxon>
        <taxon>Suillus</taxon>
    </lineage>
</organism>
<reference evidence="12 13" key="1">
    <citation type="submission" date="2014-04" db="EMBL/GenBank/DDBJ databases">
        <authorList>
            <consortium name="DOE Joint Genome Institute"/>
            <person name="Kuo A."/>
            <person name="Ruytinx J."/>
            <person name="Rineau F."/>
            <person name="Colpaert J."/>
            <person name="Kohler A."/>
            <person name="Nagy L.G."/>
            <person name="Floudas D."/>
            <person name="Copeland A."/>
            <person name="Barry K.W."/>
            <person name="Cichocki N."/>
            <person name="Veneault-Fourrey C."/>
            <person name="LaButti K."/>
            <person name="Lindquist E.A."/>
            <person name="Lipzen A."/>
            <person name="Lundell T."/>
            <person name="Morin E."/>
            <person name="Murat C."/>
            <person name="Sun H."/>
            <person name="Tunlid A."/>
            <person name="Henrissat B."/>
            <person name="Grigoriev I.V."/>
            <person name="Hibbett D.S."/>
            <person name="Martin F."/>
            <person name="Nordberg H.P."/>
            <person name="Cantor M.N."/>
            <person name="Hua S.X."/>
        </authorList>
    </citation>
    <scope>NUCLEOTIDE SEQUENCE [LARGE SCALE GENOMIC DNA]</scope>
    <source>
        <strain evidence="12 13">UH-Slu-Lm8-n1</strain>
    </source>
</reference>
<keyword evidence="3 11" id="KW-0813">Transport</keyword>
<evidence type="ECO:0000256" key="6">
    <source>
        <dbReference type="ARBA" id="ARBA00022792"/>
    </source>
</evidence>
<comment type="subunit">
    <text evidence="11">F-type ATPases have 2 components, CF(1) - the catalytic core - and CF(0) - the membrane proton channel. CF(1) and CF(0) have multiple subunits.</text>
</comment>
<proteinExistence type="inferred from homology"/>
<evidence type="ECO:0000256" key="8">
    <source>
        <dbReference type="ARBA" id="ARBA00023128"/>
    </source>
</evidence>
<dbReference type="OrthoDB" id="2125027at2759"/>
<keyword evidence="4 11" id="KW-0138">CF(0)</keyword>
<keyword evidence="5 11" id="KW-0375">Hydrogen ion transport</keyword>
<gene>
    <name evidence="12" type="ORF">CY34DRAFT_805803</name>
</gene>
<accession>A0A0D0B554</accession>
<comment type="similarity">
    <text evidence="2 11">Belongs to the ATPase e subunit family.</text>
</comment>
<dbReference type="GO" id="GO:0005743">
    <property type="term" value="C:mitochondrial inner membrane"/>
    <property type="evidence" value="ECO:0007669"/>
    <property type="project" value="UniProtKB-SubCell"/>
</dbReference>
<sequence length="89" mass="10353">MSTTLNVARYSALLSGVFYGIYHRRSLQKAHDQDKEHHAIHQRERLIAQAKDAWRHKQESAKGSDGVITNPEDPRFDLEKLIAKWEKDL</sequence>
<keyword evidence="9" id="KW-0472">Membrane</keyword>
<dbReference type="Proteomes" id="UP000054485">
    <property type="component" value="Unassembled WGS sequence"/>
</dbReference>
<dbReference type="GO" id="GO:0015078">
    <property type="term" value="F:proton transmembrane transporter activity"/>
    <property type="evidence" value="ECO:0007669"/>
    <property type="project" value="InterPro"/>
</dbReference>
<evidence type="ECO:0000256" key="1">
    <source>
        <dbReference type="ARBA" id="ARBA00004273"/>
    </source>
</evidence>
<dbReference type="InParanoid" id="A0A0D0B554"/>
<dbReference type="EMBL" id="KN835262">
    <property type="protein sequence ID" value="KIK41642.1"/>
    <property type="molecule type" value="Genomic_DNA"/>
</dbReference>
<dbReference type="FunCoup" id="A0A0D0B554">
    <property type="interactions" value="53"/>
</dbReference>
<evidence type="ECO:0000256" key="2">
    <source>
        <dbReference type="ARBA" id="ARBA00007333"/>
    </source>
</evidence>
<dbReference type="InterPro" id="IPR008386">
    <property type="entry name" value="ATP_synth_F0_esu_mt"/>
</dbReference>
<evidence type="ECO:0000256" key="7">
    <source>
        <dbReference type="ARBA" id="ARBA00023065"/>
    </source>
</evidence>
<name>A0A0D0B554_9AGAM</name>
<dbReference type="GO" id="GO:0015986">
    <property type="term" value="P:proton motive force-driven ATP synthesis"/>
    <property type="evidence" value="ECO:0007669"/>
    <property type="project" value="InterPro"/>
</dbReference>
<dbReference type="STRING" id="930992.A0A0D0B554"/>
<dbReference type="Pfam" id="PF05680">
    <property type="entry name" value="ATP-synt_E"/>
    <property type="match status" value="1"/>
</dbReference>
<evidence type="ECO:0000256" key="9">
    <source>
        <dbReference type="ARBA" id="ARBA00023136"/>
    </source>
</evidence>
<comment type="function">
    <text evidence="11">Subunit e, of the mitochondrial membrane ATP synthase complex (F(1)F(0) ATP synthase or Complex V) that produces ATP from ADP in the presence of a proton gradient across the membrane which is generated by electron transport complexes of the respiratory chain. ATP synthase complex consist of a soluble F(1) head domain - the catalytic core - and a membrane F(1) domain - the membrane proton channel. These two domains are linked by a central stalk rotating inside the F(1) region and a stationary peripheral stalk. During catalysis, ATP synthesis in the catalytic domain of F(1) is coupled via a rotary mechanism of the central stalk subunits to proton translocation. In vivo, can only synthesize ATP although its ATP hydrolase activity can be activated artificially in vitro. Part of the complex F(0) domain.</text>
</comment>
<dbReference type="AlphaFoldDB" id="A0A0D0B554"/>
<evidence type="ECO:0000256" key="3">
    <source>
        <dbReference type="ARBA" id="ARBA00022448"/>
    </source>
</evidence>
<evidence type="ECO:0000313" key="13">
    <source>
        <dbReference type="Proteomes" id="UP000054485"/>
    </source>
</evidence>
<dbReference type="GO" id="GO:0045259">
    <property type="term" value="C:proton-transporting ATP synthase complex"/>
    <property type="evidence" value="ECO:0007669"/>
    <property type="project" value="UniProtKB-UniRule"/>
</dbReference>
<evidence type="ECO:0000256" key="5">
    <source>
        <dbReference type="ARBA" id="ARBA00022781"/>
    </source>
</evidence>
<keyword evidence="10 11" id="KW-0066">ATP synthesis</keyword>
<keyword evidence="6 11" id="KW-0999">Mitochondrion inner membrane</keyword>
<evidence type="ECO:0000256" key="11">
    <source>
        <dbReference type="RuleBase" id="RU367005"/>
    </source>
</evidence>
<evidence type="ECO:0000256" key="10">
    <source>
        <dbReference type="ARBA" id="ARBA00023310"/>
    </source>
</evidence>
<keyword evidence="8 11" id="KW-0496">Mitochondrion</keyword>
<reference evidence="13" key="2">
    <citation type="submission" date="2015-01" db="EMBL/GenBank/DDBJ databases">
        <title>Evolutionary Origins and Diversification of the Mycorrhizal Mutualists.</title>
        <authorList>
            <consortium name="DOE Joint Genome Institute"/>
            <consortium name="Mycorrhizal Genomics Consortium"/>
            <person name="Kohler A."/>
            <person name="Kuo A."/>
            <person name="Nagy L.G."/>
            <person name="Floudas D."/>
            <person name="Copeland A."/>
            <person name="Barry K.W."/>
            <person name="Cichocki N."/>
            <person name="Veneault-Fourrey C."/>
            <person name="LaButti K."/>
            <person name="Lindquist E.A."/>
            <person name="Lipzen A."/>
            <person name="Lundell T."/>
            <person name="Morin E."/>
            <person name="Murat C."/>
            <person name="Riley R."/>
            <person name="Ohm R."/>
            <person name="Sun H."/>
            <person name="Tunlid A."/>
            <person name="Henrissat B."/>
            <person name="Grigoriev I.V."/>
            <person name="Hibbett D.S."/>
            <person name="Martin F."/>
        </authorList>
    </citation>
    <scope>NUCLEOTIDE SEQUENCE [LARGE SCALE GENOMIC DNA]</scope>
    <source>
        <strain evidence="13">UH-Slu-Lm8-n1</strain>
    </source>
</reference>
<keyword evidence="13" id="KW-1185">Reference proteome</keyword>
<protein>
    <recommendedName>
        <fullName evidence="11">ATP synthase F(0) complex subunit e, mitochondrial</fullName>
    </recommendedName>
</protein>
<comment type="subcellular location">
    <subcellularLocation>
        <location evidence="1 11">Mitochondrion inner membrane</location>
    </subcellularLocation>
</comment>
<evidence type="ECO:0000256" key="4">
    <source>
        <dbReference type="ARBA" id="ARBA00022547"/>
    </source>
</evidence>